<name>A0A3P8WA98_CYNSE</name>
<dbReference type="FunCoup" id="A0A3P8WA98">
    <property type="interactions" value="26"/>
</dbReference>
<reference evidence="2" key="2">
    <citation type="submission" date="2025-08" db="UniProtKB">
        <authorList>
            <consortium name="Ensembl"/>
        </authorList>
    </citation>
    <scope>IDENTIFICATION</scope>
</reference>
<dbReference type="GO" id="GO:0000280">
    <property type="term" value="P:nuclear division"/>
    <property type="evidence" value="ECO:0007669"/>
    <property type="project" value="Ensembl"/>
</dbReference>
<reference evidence="2 3" key="1">
    <citation type="journal article" date="2014" name="Nat. Genet.">
        <title>Whole-genome sequence of a flatfish provides insights into ZW sex chromosome evolution and adaptation to a benthic lifestyle.</title>
        <authorList>
            <person name="Chen S."/>
            <person name="Zhang G."/>
            <person name="Shao C."/>
            <person name="Huang Q."/>
            <person name="Liu G."/>
            <person name="Zhang P."/>
            <person name="Song W."/>
            <person name="An N."/>
            <person name="Chalopin D."/>
            <person name="Volff J.N."/>
            <person name="Hong Y."/>
            <person name="Li Q."/>
            <person name="Sha Z."/>
            <person name="Zhou H."/>
            <person name="Xie M."/>
            <person name="Yu Q."/>
            <person name="Liu Y."/>
            <person name="Xiang H."/>
            <person name="Wang N."/>
            <person name="Wu K."/>
            <person name="Yang C."/>
            <person name="Zhou Q."/>
            <person name="Liao X."/>
            <person name="Yang L."/>
            <person name="Hu Q."/>
            <person name="Zhang J."/>
            <person name="Meng L."/>
            <person name="Jin L."/>
            <person name="Tian Y."/>
            <person name="Lian J."/>
            <person name="Yang J."/>
            <person name="Miao G."/>
            <person name="Liu S."/>
            <person name="Liang Z."/>
            <person name="Yan F."/>
            <person name="Li Y."/>
            <person name="Sun B."/>
            <person name="Zhang H."/>
            <person name="Zhang J."/>
            <person name="Zhu Y."/>
            <person name="Du M."/>
            <person name="Zhao Y."/>
            <person name="Schartl M."/>
            <person name="Tang Q."/>
            <person name="Wang J."/>
        </authorList>
    </citation>
    <scope>NUCLEOTIDE SEQUENCE</scope>
</reference>
<evidence type="ECO:0000313" key="3">
    <source>
        <dbReference type="Proteomes" id="UP000265120"/>
    </source>
</evidence>
<keyword evidence="1" id="KW-0732">Signal</keyword>
<evidence type="ECO:0000256" key="1">
    <source>
        <dbReference type="SAM" id="SignalP"/>
    </source>
</evidence>
<dbReference type="GO" id="GO:0055113">
    <property type="term" value="P:epiboly involved in gastrulation with mouth forming second"/>
    <property type="evidence" value="ECO:0007669"/>
    <property type="project" value="Ensembl"/>
</dbReference>
<organism evidence="2 3">
    <name type="scientific">Cynoglossus semilaevis</name>
    <name type="common">Tongue sole</name>
    <dbReference type="NCBI Taxonomy" id="244447"/>
    <lineage>
        <taxon>Eukaryota</taxon>
        <taxon>Metazoa</taxon>
        <taxon>Chordata</taxon>
        <taxon>Craniata</taxon>
        <taxon>Vertebrata</taxon>
        <taxon>Euteleostomi</taxon>
        <taxon>Actinopterygii</taxon>
        <taxon>Neopterygii</taxon>
        <taxon>Teleostei</taxon>
        <taxon>Neoteleostei</taxon>
        <taxon>Acanthomorphata</taxon>
        <taxon>Carangaria</taxon>
        <taxon>Pleuronectiformes</taxon>
        <taxon>Pleuronectoidei</taxon>
        <taxon>Cynoglossidae</taxon>
        <taxon>Cynoglossinae</taxon>
        <taxon>Cynoglossus</taxon>
    </lineage>
</organism>
<dbReference type="Proteomes" id="UP000265120">
    <property type="component" value="Chromosome 13"/>
</dbReference>
<dbReference type="GO" id="GO:0043009">
    <property type="term" value="P:chordate embryonic development"/>
    <property type="evidence" value="ECO:0007669"/>
    <property type="project" value="Ensembl"/>
</dbReference>
<keyword evidence="3" id="KW-1185">Reference proteome</keyword>
<accession>A0A3P8WA98</accession>
<feature type="chain" id="PRO_5018002385" evidence="1">
    <location>
        <begin position="21"/>
        <end position="143"/>
    </location>
</feature>
<reference evidence="2" key="3">
    <citation type="submission" date="2025-09" db="UniProtKB">
        <authorList>
            <consortium name="Ensembl"/>
        </authorList>
    </citation>
    <scope>IDENTIFICATION</scope>
</reference>
<evidence type="ECO:0000313" key="2">
    <source>
        <dbReference type="Ensembl" id="ENSCSEP00000023604.1"/>
    </source>
</evidence>
<sequence>MNAKYVLGLVLALQVSMSLCEIPTPSEDLANKYDSMKTTFIKRLMHAYGRIQQATAPVVEKLGQDEHVQVAKGYIEDLQNKPELQAIVKVASGLGQEALPLVDKARSATLGLYEYYVRPQFGQYLSDAIDHIKSHLDVVLPAE</sequence>
<dbReference type="STRING" id="244447.ENSCSEP00000023604"/>
<feature type="signal peptide" evidence="1">
    <location>
        <begin position="1"/>
        <end position="20"/>
    </location>
</feature>
<protein>
    <submittedName>
        <fullName evidence="2">Apolipoprotein A-II</fullName>
    </submittedName>
</protein>
<proteinExistence type="predicted"/>
<dbReference type="InParanoid" id="A0A3P8WA98"/>
<dbReference type="OMA" id="RPHIGIT"/>
<dbReference type="GeneTree" id="ENSGT00390000015918"/>
<dbReference type="AlphaFoldDB" id="A0A3P8WA98"/>
<dbReference type="Ensembl" id="ENSCSET00000023912.1">
    <property type="protein sequence ID" value="ENSCSEP00000023604.1"/>
    <property type="gene ID" value="ENSCSEG00000015055.1"/>
</dbReference>